<dbReference type="KEGG" id="upv:EJN92_19400"/>
<gene>
    <name evidence="1" type="ORF">EJN92_19400</name>
</gene>
<dbReference type="Gene3D" id="2.40.350.10">
    <property type="entry name" value="SO1590-like"/>
    <property type="match status" value="1"/>
</dbReference>
<proteinExistence type="predicted"/>
<dbReference type="InterPro" id="IPR023159">
    <property type="entry name" value="SO1590-like_sf"/>
</dbReference>
<evidence type="ECO:0000313" key="1">
    <source>
        <dbReference type="EMBL" id="AZP13969.1"/>
    </source>
</evidence>
<dbReference type="OrthoDB" id="69764at2"/>
<dbReference type="InterPro" id="IPR021607">
    <property type="entry name" value="DUF3224"/>
</dbReference>
<dbReference type="EMBL" id="CP034464">
    <property type="protein sequence ID" value="AZP13969.1"/>
    <property type="molecule type" value="Genomic_DNA"/>
</dbReference>
<dbReference type="Proteomes" id="UP000275663">
    <property type="component" value="Chromosome"/>
</dbReference>
<name>A0A3Q9BT75_9BURK</name>
<evidence type="ECO:0000313" key="2">
    <source>
        <dbReference type="Proteomes" id="UP000275663"/>
    </source>
</evidence>
<dbReference type="Pfam" id="PF11528">
    <property type="entry name" value="DUF3224"/>
    <property type="match status" value="1"/>
</dbReference>
<dbReference type="AlphaFoldDB" id="A0A3Q9BT75"/>
<dbReference type="RefSeq" id="WP_126129338.1">
    <property type="nucleotide sequence ID" value="NZ_CP034464.1"/>
</dbReference>
<keyword evidence="2" id="KW-1185">Reference proteome</keyword>
<organism evidence="1 2">
    <name type="scientific">Undibacterium parvum</name>
    <dbReference type="NCBI Taxonomy" id="401471"/>
    <lineage>
        <taxon>Bacteria</taxon>
        <taxon>Pseudomonadati</taxon>
        <taxon>Pseudomonadota</taxon>
        <taxon>Betaproteobacteria</taxon>
        <taxon>Burkholderiales</taxon>
        <taxon>Oxalobacteraceae</taxon>
        <taxon>Undibacterium</taxon>
    </lineage>
</organism>
<sequence length="128" mass="13704">MLAFGTVKLKGMDEKFDQNTGLTRSLVNHRYNGDIDAEARFECLTYAPCANTASFVGLEYLSGRIGGRTGGFILQHVGSIKAGRYESTLNVLSGSGTGDLAGIRGHGCTTWDGGAEQSSQVLLEYTFE</sequence>
<dbReference type="SUPFAM" id="SSF159238">
    <property type="entry name" value="SO1590-like"/>
    <property type="match status" value="1"/>
</dbReference>
<reference evidence="1 2" key="1">
    <citation type="journal article" date="2011" name="Int. J. Syst. Evol. Microbiol.">
        <title>Description of Undibacterium oligocarboniphilum sp. nov., isolated from purified water, and Undibacterium pigrum strain CCUG 49012 as the type strain of Undibacterium parvum sp. nov., and emended descriptions of the genus Undibacterium and the species Undibacterium pigrum.</title>
        <authorList>
            <person name="Eder W."/>
            <person name="Wanner G."/>
            <person name="Ludwig W."/>
            <person name="Busse H.J."/>
            <person name="Ziemke-Kageler F."/>
            <person name="Lang E."/>
        </authorList>
    </citation>
    <scope>NUCLEOTIDE SEQUENCE [LARGE SCALE GENOMIC DNA]</scope>
    <source>
        <strain evidence="1 2">DSM 23061</strain>
    </source>
</reference>
<accession>A0A3Q9BT75</accession>
<protein>
    <submittedName>
        <fullName evidence="1">DUF3224 family protein</fullName>
    </submittedName>
</protein>